<feature type="domain" description="Protein kinase" evidence="3">
    <location>
        <begin position="27"/>
        <end position="302"/>
    </location>
</feature>
<name>A0A015JW97_RHIIW</name>
<dbReference type="Pfam" id="PF08238">
    <property type="entry name" value="Sel1"/>
    <property type="match status" value="7"/>
</dbReference>
<feature type="binding site" evidence="2">
    <location>
        <position position="56"/>
    </location>
    <ligand>
        <name>ATP</name>
        <dbReference type="ChEBI" id="CHEBI:30616"/>
    </ligand>
</feature>
<dbReference type="SUPFAM" id="SSF56112">
    <property type="entry name" value="Protein kinase-like (PK-like)"/>
    <property type="match status" value="1"/>
</dbReference>
<dbReference type="SMART" id="SM00671">
    <property type="entry name" value="SEL1"/>
    <property type="match status" value="6"/>
</dbReference>
<comment type="similarity">
    <text evidence="1">Belongs to the sel-1 family.</text>
</comment>
<keyword evidence="5" id="KW-1185">Reference proteome</keyword>
<evidence type="ECO:0000256" key="1">
    <source>
        <dbReference type="ARBA" id="ARBA00038101"/>
    </source>
</evidence>
<evidence type="ECO:0000313" key="5">
    <source>
        <dbReference type="Proteomes" id="UP000022910"/>
    </source>
</evidence>
<accession>A0A015JW97</accession>
<dbReference type="PROSITE" id="PS00107">
    <property type="entry name" value="PROTEIN_KINASE_ATP"/>
    <property type="match status" value="1"/>
</dbReference>
<dbReference type="GO" id="GO:0005524">
    <property type="term" value="F:ATP binding"/>
    <property type="evidence" value="ECO:0007669"/>
    <property type="project" value="UniProtKB-UniRule"/>
</dbReference>
<dbReference type="Proteomes" id="UP000022910">
    <property type="component" value="Unassembled WGS sequence"/>
</dbReference>
<comment type="caution">
    <text evidence="4">The sequence shown here is derived from an EMBL/GenBank/DDBJ whole genome shotgun (WGS) entry which is preliminary data.</text>
</comment>
<dbReference type="AlphaFoldDB" id="A0A015JW97"/>
<gene>
    <name evidence="4" type="ORF">RirG_189660</name>
</gene>
<dbReference type="STRING" id="1432141.A0A015JW97"/>
<dbReference type="Pfam" id="PF00069">
    <property type="entry name" value="Pkinase"/>
    <property type="match status" value="1"/>
</dbReference>
<dbReference type="PANTHER" id="PTHR11102">
    <property type="entry name" value="SEL-1-LIKE PROTEIN"/>
    <property type="match status" value="1"/>
</dbReference>
<evidence type="ECO:0000313" key="4">
    <source>
        <dbReference type="EMBL" id="EXX59379.1"/>
    </source>
</evidence>
<dbReference type="InterPro" id="IPR050767">
    <property type="entry name" value="Sel1_AlgK"/>
</dbReference>
<dbReference type="InterPro" id="IPR011009">
    <property type="entry name" value="Kinase-like_dom_sf"/>
</dbReference>
<dbReference type="EMBL" id="JEMT01026493">
    <property type="protein sequence ID" value="EXX59379.1"/>
    <property type="molecule type" value="Genomic_DNA"/>
</dbReference>
<reference evidence="4 5" key="1">
    <citation type="submission" date="2014-02" db="EMBL/GenBank/DDBJ databases">
        <title>Single nucleus genome sequencing reveals high similarity among nuclei of an endomycorrhizal fungus.</title>
        <authorList>
            <person name="Lin K."/>
            <person name="Geurts R."/>
            <person name="Zhang Z."/>
            <person name="Limpens E."/>
            <person name="Saunders D.G."/>
            <person name="Mu D."/>
            <person name="Pang E."/>
            <person name="Cao H."/>
            <person name="Cha H."/>
            <person name="Lin T."/>
            <person name="Zhou Q."/>
            <person name="Shang Y."/>
            <person name="Li Y."/>
            <person name="Ivanov S."/>
            <person name="Sharma T."/>
            <person name="Velzen R.V."/>
            <person name="Ruijter N.D."/>
            <person name="Aanen D.K."/>
            <person name="Win J."/>
            <person name="Kamoun S."/>
            <person name="Bisseling T."/>
            <person name="Huang S."/>
        </authorList>
    </citation>
    <scope>NUCLEOTIDE SEQUENCE [LARGE SCALE GENOMIC DNA]</scope>
    <source>
        <strain evidence="5">DAOM197198w</strain>
    </source>
</reference>
<dbReference type="InterPro" id="IPR011990">
    <property type="entry name" value="TPR-like_helical_dom_sf"/>
</dbReference>
<dbReference type="InterPro" id="IPR006597">
    <property type="entry name" value="Sel1-like"/>
</dbReference>
<dbReference type="PANTHER" id="PTHR11102:SF160">
    <property type="entry name" value="ERAD-ASSOCIATED E3 UBIQUITIN-PROTEIN LIGASE COMPONENT HRD3"/>
    <property type="match status" value="1"/>
</dbReference>
<protein>
    <submittedName>
        <fullName evidence="4">Cdc15p</fullName>
    </submittedName>
</protein>
<dbReference type="Gene3D" id="1.10.510.10">
    <property type="entry name" value="Transferase(Phosphotransferase) domain 1"/>
    <property type="match status" value="1"/>
</dbReference>
<keyword evidence="2" id="KW-0547">Nucleotide-binding</keyword>
<evidence type="ECO:0000259" key="3">
    <source>
        <dbReference type="PROSITE" id="PS50011"/>
    </source>
</evidence>
<dbReference type="HOGENOM" id="CLU_000288_7_12_1"/>
<dbReference type="PROSITE" id="PS50011">
    <property type="entry name" value="PROTEIN_KINASE_DOM"/>
    <property type="match status" value="1"/>
</dbReference>
<dbReference type="GO" id="GO:0004672">
    <property type="term" value="F:protein kinase activity"/>
    <property type="evidence" value="ECO:0007669"/>
    <property type="project" value="InterPro"/>
</dbReference>
<keyword evidence="2" id="KW-0067">ATP-binding</keyword>
<dbReference type="InterPro" id="IPR017441">
    <property type="entry name" value="Protein_kinase_ATP_BS"/>
</dbReference>
<dbReference type="Gene3D" id="1.25.40.10">
    <property type="entry name" value="Tetratricopeptide repeat domain"/>
    <property type="match status" value="2"/>
</dbReference>
<evidence type="ECO:0000256" key="2">
    <source>
        <dbReference type="PROSITE-ProRule" id="PRU10141"/>
    </source>
</evidence>
<proteinExistence type="inferred from homology"/>
<organism evidence="4 5">
    <name type="scientific">Rhizophagus irregularis (strain DAOM 197198w)</name>
    <name type="common">Glomus intraradices</name>
    <dbReference type="NCBI Taxonomy" id="1432141"/>
    <lineage>
        <taxon>Eukaryota</taxon>
        <taxon>Fungi</taxon>
        <taxon>Fungi incertae sedis</taxon>
        <taxon>Mucoromycota</taxon>
        <taxon>Glomeromycotina</taxon>
        <taxon>Glomeromycetes</taxon>
        <taxon>Glomerales</taxon>
        <taxon>Glomeraceae</taxon>
        <taxon>Rhizophagus</taxon>
    </lineage>
</organism>
<dbReference type="OrthoDB" id="2376620at2759"/>
<dbReference type="InterPro" id="IPR000719">
    <property type="entry name" value="Prot_kinase_dom"/>
</dbReference>
<sequence>MLSNNYTDWIEKSISKGYINKFNYSDFNDRQPVGGGNFGKVYRANWKKSDTLLALKSFDNNKLTLKEVVNEIKLHKQVDFHPNILRFHGITKESEQIHQMKYLLVLEYADGGTLKSYLNTHFNGLGWYDKYQLAFQLTSAVECMHECGIIHRDLHANNVLIHNKQIKLADFGLSRKIAEESNSSCNTVFGVVPYIDPKCFNDRNHKLNKKSDIYSIGVLMWQISSGREPFCTEDYDIKLALDILRGKREKPIDGTPMEYINLYKENKNEIIKFMLSIECWKFEENERPDIKQVVSTLKEIIFSNSNNEKEEIYLTAEDISNFELSKTSINSITDENDDLIIENISSIINSKSNVNSQDNFLNESEGMAQPNYCYSYETKAINKCVTQNNSFKNCESIDNEVNEISNKAELIPCKKLAGKGYLGAKFNGFICFTMCNPFYIEDDDFRIFSGCQQKFEENYLKMQVFPTFNKEMIFPEKLNNVKEENYLTVGEKPNLELRKKTSINALNSNVIVPENNNNSTLHNHSVYFNVLNILLEESTQLVINENKENKMAQINPNNLNKNCGYMENEFKEVSYLFNKAVKYCDMKYVKAFKLCKKLAGKGYLDAQFQLGWFYDHGIYKIDKKKAFEFYTIAAEKNHDRAQNNLGNLYENGEGVEKDFNKAFYWFKKAAENGNEVAIYNLGKCYELGIGVDKNLVKAFELYKKSAEKGDLDAMFQLGYFYINGFGTKIRKKKGFKLYNKAAGRDLKFNILTQYENDEKIINDLDKVNYWYHKAAEDDNEVALYKLGEFYELGKGVCKNKVRAFTFYKQAAEKGYKKGRYKLGYCYEKGIGTYIDLEKADKIIAKEENIDVLEKLEIYDNQKPSIGKFKMAINWYIKATNILSTIW</sequence>
<dbReference type="SUPFAM" id="SSF81901">
    <property type="entry name" value="HCP-like"/>
    <property type="match status" value="2"/>
</dbReference>